<evidence type="ECO:0000256" key="1">
    <source>
        <dbReference type="ARBA" id="ARBA00001964"/>
    </source>
</evidence>
<sequence length="952" mass="107748">MSNRGSNESIWEHFHGPNVGYIEEQYEKYLEDPDTVDPSLREVFDEYGAPHWVTQEKGVHEHRGGASDVDIQKVTAALKLVEAIRRHGHLEANIYPVGKRKNRYTPLVDIKTYGLSEADLRSIPAQWLWKDAPGHVRNGLDVVETLKERYSGTISFEFYHVHHDEEREWLQHKVETGALNVSLNPDEKKQLLKRLAEVEGFEHFLNKTFVGQKRFSIEGLDMMVPMLDRIVQEAYRDATEHVMLGMAHRGRLNVLAHVLGKPYDLIFSEFHHAPNKELVPSEGSMGINYGWTGDVKYHFGAKREVKDDAREMRVTLAHNPSHLEFVNPVVEGYTRAAQDDRSNPGYSEQDVDKALSVLIHGDAAFIGEGVVAETLNLSGLRGYQTGGTIHIIANNLIGFTTNQEQGRSTTYASDLAKGFEIPVIHVNADDPVACLTAVSFAYEYRKTFHKDILIDLVGYRRYGHNEMDEPRATQPALYKDIDQHPTVLHIYADRLMEEGTIRKEDMEQMKKEVDDKLREIYISMKESETEDPDVDAIPEAIANGLDQIETAVPLDSLKALNKGLLKRPEGFHSFKKLERILKRRENALEEGNKVDWALGEALAFASILKDGNPIRITGQDSERGTFAHRNLVLHDTETDETYCPMHGLDEAKASFDIFNSPLSETGVLGFEYGYSVQAPETLVLWEAQFGDFANAGQVLIDQFISSGRAKWDQKSSMVLLLPHGYEGQGPEHSSGRLERFLQLSAENNWTVANVTSAAQYFHLLRRQAAIGGKDNARPLILMTPKSLLRNPRVASSPEEFSEGKFKPVLEQPGLGANTDQVKTIVLGSGKVMVELEEALEEHGYDQFDWLHILRIEQIYPFPEKQVKEILSRYPNTEELIWIQEEPKNMGSWDFVKETILNLLSEGQTLHYVGRPHRSSPAVGEPNVHKTEQKRIIKEALKLSKGGDSRERN</sequence>
<dbReference type="HAMAP" id="MF_01169">
    <property type="entry name" value="SucA_OdhA"/>
    <property type="match status" value="1"/>
</dbReference>
<dbReference type="SMART" id="SM00861">
    <property type="entry name" value="Transket_pyr"/>
    <property type="match status" value="1"/>
</dbReference>
<accession>A0A4R3N4N0</accession>
<dbReference type="GO" id="GO:0005829">
    <property type="term" value="C:cytosol"/>
    <property type="evidence" value="ECO:0007669"/>
    <property type="project" value="TreeGrafter"/>
</dbReference>
<dbReference type="InterPro" id="IPR001017">
    <property type="entry name" value="DH_E1"/>
</dbReference>
<dbReference type="Gene3D" id="3.40.50.970">
    <property type="match status" value="1"/>
</dbReference>
<comment type="subunit">
    <text evidence="6">Homodimer. Part of the 2-oxoglutarate dehydrogenase (OGDH) complex composed of E1 (2-oxoglutarate dehydrogenase), E2 (dihydrolipoamide succinyltransferase) and E3 (dihydrolipoamide dehydrogenase); the complex contains multiple copies of the three enzymatic components (E1, E2 and E3).</text>
</comment>
<dbReference type="NCBIfam" id="TIGR00239">
    <property type="entry name" value="2oxo_dh_E1"/>
    <property type="match status" value="1"/>
</dbReference>
<evidence type="ECO:0000259" key="7">
    <source>
        <dbReference type="SMART" id="SM00861"/>
    </source>
</evidence>
<protein>
    <recommendedName>
        <fullName evidence="6">2-oxoglutarate dehydrogenase E1 component</fullName>
        <ecNumber evidence="6">1.2.4.2</ecNumber>
    </recommendedName>
    <alternativeName>
        <fullName evidence="6">Alpha-ketoglutarate dehydrogenase</fullName>
    </alternativeName>
</protein>
<dbReference type="InterPro" id="IPR023784">
    <property type="entry name" value="2oxoglutarate_DH_E1_bac"/>
</dbReference>
<dbReference type="EMBL" id="SMAN01000007">
    <property type="protein sequence ID" value="TCT23337.1"/>
    <property type="molecule type" value="Genomic_DNA"/>
</dbReference>
<dbReference type="AlphaFoldDB" id="A0A4R3N4N0"/>
<dbReference type="Pfam" id="PF02779">
    <property type="entry name" value="Transket_pyr"/>
    <property type="match status" value="1"/>
</dbReference>
<dbReference type="FunFam" id="3.40.50.970:FF:000036">
    <property type="entry name" value="2-oxoglutarate dehydrogenase E1 component"/>
    <property type="match status" value="1"/>
</dbReference>
<dbReference type="InterPro" id="IPR031717">
    <property type="entry name" value="ODO-1/KGD_C"/>
</dbReference>
<dbReference type="Proteomes" id="UP000294650">
    <property type="component" value="Unassembled WGS sequence"/>
</dbReference>
<evidence type="ECO:0000256" key="3">
    <source>
        <dbReference type="ARBA" id="ARBA00023052"/>
    </source>
</evidence>
<dbReference type="InterPro" id="IPR005475">
    <property type="entry name" value="Transketolase-like_Pyr-bd"/>
</dbReference>
<dbReference type="InterPro" id="IPR029061">
    <property type="entry name" value="THDP-binding"/>
</dbReference>
<dbReference type="NCBIfam" id="NF006914">
    <property type="entry name" value="PRK09404.1"/>
    <property type="match status" value="1"/>
</dbReference>
<keyword evidence="4 6" id="KW-0324">Glycolysis</keyword>
<comment type="cofactor">
    <cofactor evidence="1 6">
        <name>thiamine diphosphate</name>
        <dbReference type="ChEBI" id="CHEBI:58937"/>
    </cofactor>
</comment>
<proteinExistence type="inferred from homology"/>
<dbReference type="SUPFAM" id="SSF52518">
    <property type="entry name" value="Thiamin diphosphate-binding fold (THDP-binding)"/>
    <property type="match status" value="2"/>
</dbReference>
<dbReference type="InterPro" id="IPR032106">
    <property type="entry name" value="2-oxogl_dehyd_N"/>
</dbReference>
<dbReference type="PIRSF" id="PIRSF000157">
    <property type="entry name" value="Oxoglu_dh_E1"/>
    <property type="match status" value="1"/>
</dbReference>
<dbReference type="PANTHER" id="PTHR23152">
    <property type="entry name" value="2-OXOGLUTARATE DEHYDROGENASE"/>
    <property type="match status" value="1"/>
</dbReference>
<reference evidence="8 9" key="1">
    <citation type="submission" date="2019-03" db="EMBL/GenBank/DDBJ databases">
        <title>Genomic Encyclopedia of Type Strains, Phase IV (KMG-IV): sequencing the most valuable type-strain genomes for metagenomic binning, comparative biology and taxonomic classification.</title>
        <authorList>
            <person name="Goeker M."/>
        </authorList>
    </citation>
    <scope>NUCLEOTIDE SEQUENCE [LARGE SCALE GENOMIC DNA]</scope>
    <source>
        <strain evidence="8 9">DSM 25894</strain>
    </source>
</reference>
<dbReference type="Pfam" id="PF16870">
    <property type="entry name" value="OxoGdeHyase_C"/>
    <property type="match status" value="1"/>
</dbReference>
<comment type="caution">
    <text evidence="8">The sequence shown here is derived from an EMBL/GenBank/DDBJ whole genome shotgun (WGS) entry which is preliminary data.</text>
</comment>
<dbReference type="InterPro" id="IPR011603">
    <property type="entry name" value="2oxoglutarate_DH_E1"/>
</dbReference>
<feature type="domain" description="Transketolase-like pyrimidine-binding" evidence="7">
    <location>
        <begin position="594"/>
        <end position="790"/>
    </location>
</feature>
<comment type="function">
    <text evidence="6">E1 component of the 2-oxoglutarate dehydrogenase (OGDH) complex which catalyzes the decarboxylation of 2-oxoglutarate, the first step in the conversion of 2-oxoglutarate to succinyl-CoA and CO(2).</text>
</comment>
<dbReference type="Gene3D" id="3.40.50.12470">
    <property type="match status" value="1"/>
</dbReference>
<evidence type="ECO:0000313" key="9">
    <source>
        <dbReference type="Proteomes" id="UP000294650"/>
    </source>
</evidence>
<organism evidence="8 9">
    <name type="scientific">Melghiribacillus thermohalophilus</name>
    <dbReference type="NCBI Taxonomy" id="1324956"/>
    <lineage>
        <taxon>Bacteria</taxon>
        <taxon>Bacillati</taxon>
        <taxon>Bacillota</taxon>
        <taxon>Bacilli</taxon>
        <taxon>Bacillales</taxon>
        <taxon>Bacillaceae</taxon>
        <taxon>Melghiribacillus</taxon>
    </lineage>
</organism>
<evidence type="ECO:0000256" key="5">
    <source>
        <dbReference type="ARBA" id="ARBA00051911"/>
    </source>
</evidence>
<dbReference type="GO" id="GO:0030976">
    <property type="term" value="F:thiamine pyrophosphate binding"/>
    <property type="evidence" value="ECO:0007669"/>
    <property type="project" value="UniProtKB-UniRule"/>
</dbReference>
<dbReference type="GO" id="GO:0006099">
    <property type="term" value="P:tricarboxylic acid cycle"/>
    <property type="evidence" value="ECO:0007669"/>
    <property type="project" value="TreeGrafter"/>
</dbReference>
<dbReference type="GO" id="GO:0006096">
    <property type="term" value="P:glycolytic process"/>
    <property type="evidence" value="ECO:0007669"/>
    <property type="project" value="UniProtKB-UniRule"/>
</dbReference>
<name>A0A4R3N4N0_9BACI</name>
<dbReference type="EC" id="1.2.4.2" evidence="6"/>
<evidence type="ECO:0000256" key="4">
    <source>
        <dbReference type="ARBA" id="ARBA00023152"/>
    </source>
</evidence>
<keyword evidence="2 6" id="KW-0560">Oxidoreductase</keyword>
<dbReference type="CDD" id="cd02016">
    <property type="entry name" value="TPP_E1_OGDC_like"/>
    <property type="match status" value="1"/>
</dbReference>
<evidence type="ECO:0000256" key="6">
    <source>
        <dbReference type="HAMAP-Rule" id="MF_01169"/>
    </source>
</evidence>
<dbReference type="Gene3D" id="3.40.50.11610">
    <property type="entry name" value="Multifunctional 2-oxoglutarate metabolism enzyme, C-terminal domain"/>
    <property type="match status" value="1"/>
</dbReference>
<gene>
    <name evidence="6" type="primary">odhA</name>
    <name evidence="8" type="ORF">EDD68_10751</name>
</gene>
<evidence type="ECO:0000256" key="2">
    <source>
        <dbReference type="ARBA" id="ARBA00023002"/>
    </source>
</evidence>
<evidence type="ECO:0000313" key="8">
    <source>
        <dbReference type="EMBL" id="TCT23337.1"/>
    </source>
</evidence>
<comment type="similarity">
    <text evidence="6">Belongs to the alpha-ketoglutarate dehydrogenase family.</text>
</comment>
<keyword evidence="3 6" id="KW-0786">Thiamine pyrophosphate</keyword>
<dbReference type="Pfam" id="PF16078">
    <property type="entry name" value="2-oxogl_dehyd_N"/>
    <property type="match status" value="1"/>
</dbReference>
<dbReference type="InterPro" id="IPR042179">
    <property type="entry name" value="KGD_C_sf"/>
</dbReference>
<dbReference type="Pfam" id="PF00676">
    <property type="entry name" value="E1_dh"/>
    <property type="match status" value="1"/>
</dbReference>
<dbReference type="GO" id="GO:0045252">
    <property type="term" value="C:oxoglutarate dehydrogenase complex"/>
    <property type="evidence" value="ECO:0007669"/>
    <property type="project" value="TreeGrafter"/>
</dbReference>
<dbReference type="GO" id="GO:0004591">
    <property type="term" value="F:oxoglutarate dehydrogenase (succinyl-transferring) activity"/>
    <property type="evidence" value="ECO:0007669"/>
    <property type="project" value="UniProtKB-UniRule"/>
</dbReference>
<dbReference type="PANTHER" id="PTHR23152:SF4">
    <property type="entry name" value="2-OXOADIPATE DEHYDROGENASE COMPLEX COMPONENT E1"/>
    <property type="match status" value="1"/>
</dbReference>
<comment type="catalytic activity">
    <reaction evidence="5 6">
        <text>N(6)-[(R)-lipoyl]-L-lysyl-[protein] + 2-oxoglutarate + H(+) = N(6)-[(R)-S(8)-succinyldihydrolipoyl]-L-lysyl-[protein] + CO2</text>
        <dbReference type="Rhea" id="RHEA:12188"/>
        <dbReference type="Rhea" id="RHEA-COMP:10474"/>
        <dbReference type="Rhea" id="RHEA-COMP:20092"/>
        <dbReference type="ChEBI" id="CHEBI:15378"/>
        <dbReference type="ChEBI" id="CHEBI:16526"/>
        <dbReference type="ChEBI" id="CHEBI:16810"/>
        <dbReference type="ChEBI" id="CHEBI:83099"/>
        <dbReference type="ChEBI" id="CHEBI:83120"/>
        <dbReference type="EC" id="1.2.4.2"/>
    </reaction>
</comment>
<dbReference type="NCBIfam" id="NF008907">
    <property type="entry name" value="PRK12270.1"/>
    <property type="match status" value="1"/>
</dbReference>
<dbReference type="Gene3D" id="1.10.287.1150">
    <property type="entry name" value="TPP helical domain"/>
    <property type="match status" value="1"/>
</dbReference>
<keyword evidence="9" id="KW-1185">Reference proteome</keyword>